<gene>
    <name evidence="2" type="ORF">BDP55DRAFT_662870</name>
</gene>
<evidence type="ECO:0000256" key="1">
    <source>
        <dbReference type="SAM" id="MobiDB-lite"/>
    </source>
</evidence>
<feature type="compositionally biased region" description="Polar residues" evidence="1">
    <location>
        <begin position="1"/>
        <end position="12"/>
    </location>
</feature>
<protein>
    <submittedName>
        <fullName evidence="2">Uncharacterized protein</fullName>
    </submittedName>
</protein>
<dbReference type="EMBL" id="JAHMHR010000019">
    <property type="protein sequence ID" value="KAK1675989.1"/>
    <property type="molecule type" value="Genomic_DNA"/>
</dbReference>
<organism evidence="2 3">
    <name type="scientific">Colletotrichum godetiae</name>
    <dbReference type="NCBI Taxonomy" id="1209918"/>
    <lineage>
        <taxon>Eukaryota</taxon>
        <taxon>Fungi</taxon>
        <taxon>Dikarya</taxon>
        <taxon>Ascomycota</taxon>
        <taxon>Pezizomycotina</taxon>
        <taxon>Sordariomycetes</taxon>
        <taxon>Hypocreomycetidae</taxon>
        <taxon>Glomerellales</taxon>
        <taxon>Glomerellaceae</taxon>
        <taxon>Colletotrichum</taxon>
        <taxon>Colletotrichum acutatum species complex</taxon>
    </lineage>
</organism>
<comment type="caution">
    <text evidence="2">The sequence shown here is derived from an EMBL/GenBank/DDBJ whole genome shotgun (WGS) entry which is preliminary data.</text>
</comment>
<proteinExistence type="predicted"/>
<keyword evidence="3" id="KW-1185">Reference proteome</keyword>
<dbReference type="AlphaFoldDB" id="A0AAJ0AMI7"/>
<dbReference type="GeneID" id="85459362"/>
<reference evidence="2" key="1">
    <citation type="submission" date="2021-06" db="EMBL/GenBank/DDBJ databases">
        <title>Comparative genomics, transcriptomics and evolutionary studies reveal genomic signatures of adaptation to plant cell wall in hemibiotrophic fungi.</title>
        <authorList>
            <consortium name="DOE Joint Genome Institute"/>
            <person name="Baroncelli R."/>
            <person name="Diaz J.F."/>
            <person name="Benocci T."/>
            <person name="Peng M."/>
            <person name="Battaglia E."/>
            <person name="Haridas S."/>
            <person name="Andreopoulos W."/>
            <person name="Labutti K."/>
            <person name="Pangilinan J."/>
            <person name="Floch G.L."/>
            <person name="Makela M.R."/>
            <person name="Henrissat B."/>
            <person name="Grigoriev I.V."/>
            <person name="Crouch J.A."/>
            <person name="De Vries R.P."/>
            <person name="Sukno S.A."/>
            <person name="Thon M.R."/>
        </authorList>
    </citation>
    <scope>NUCLEOTIDE SEQUENCE</scope>
    <source>
        <strain evidence="2">CBS 193.32</strain>
    </source>
</reference>
<sequence length="231" mass="25920">MDIMQQMISGCSSPEEDLGSRGASRQSSSRLVQWVAAVRRLNFACFSLPVRLACEDKVRKRWTSYFRPFSADSSFILAIPGPSDEICNVCTRVFTLFSSLSRVQYFQIQTCFAPSSLRLHVDCPLSAHTQQALRDNGSRHCIGPATWVLSPRVSHTLTPLSVHSYLFLYKYALGHKCLGEIHPKKSAQHRVLPGIPQPSPLASCCETPTPPLAFLFSLLPYYWPLLCPCWL</sequence>
<accession>A0AAJ0AMI7</accession>
<evidence type="ECO:0000313" key="3">
    <source>
        <dbReference type="Proteomes" id="UP001224890"/>
    </source>
</evidence>
<evidence type="ECO:0000313" key="2">
    <source>
        <dbReference type="EMBL" id="KAK1675989.1"/>
    </source>
</evidence>
<name>A0AAJ0AMI7_9PEZI</name>
<dbReference type="Proteomes" id="UP001224890">
    <property type="component" value="Unassembled WGS sequence"/>
</dbReference>
<dbReference type="RefSeq" id="XP_060429992.1">
    <property type="nucleotide sequence ID" value="XM_060574836.1"/>
</dbReference>
<feature type="region of interest" description="Disordered" evidence="1">
    <location>
        <begin position="1"/>
        <end position="24"/>
    </location>
</feature>